<evidence type="ECO:0000256" key="1">
    <source>
        <dbReference type="ARBA" id="ARBA00022670"/>
    </source>
</evidence>
<evidence type="ECO:0000313" key="3">
    <source>
        <dbReference type="EMBL" id="MCW3787770.1"/>
    </source>
</evidence>
<dbReference type="SUPFAM" id="SSF50494">
    <property type="entry name" value="Trypsin-like serine proteases"/>
    <property type="match status" value="1"/>
</dbReference>
<dbReference type="AlphaFoldDB" id="A0AAE3SFS7"/>
<evidence type="ECO:0000313" key="4">
    <source>
        <dbReference type="Proteomes" id="UP001209229"/>
    </source>
</evidence>
<proteinExistence type="predicted"/>
<accession>A0AAE3SFS7</accession>
<dbReference type="PANTHER" id="PTHR43343:SF3">
    <property type="entry name" value="PROTEASE DO-LIKE 8, CHLOROPLASTIC"/>
    <property type="match status" value="1"/>
</dbReference>
<dbReference type="Gene3D" id="2.40.10.120">
    <property type="match status" value="1"/>
</dbReference>
<protein>
    <submittedName>
        <fullName evidence="3">Serine protease</fullName>
    </submittedName>
</protein>
<name>A0AAE3SFS7_9BACT</name>
<keyword evidence="4" id="KW-1185">Reference proteome</keyword>
<dbReference type="RefSeq" id="WP_301191334.1">
    <property type="nucleotide sequence ID" value="NZ_JAPDPJ010000036.1"/>
</dbReference>
<comment type="caution">
    <text evidence="3">The sequence shown here is derived from an EMBL/GenBank/DDBJ whole genome shotgun (WGS) entry which is preliminary data.</text>
</comment>
<organism evidence="3 4">
    <name type="scientific">Plebeiibacterium sediminum</name>
    <dbReference type="NCBI Taxonomy" id="2992112"/>
    <lineage>
        <taxon>Bacteria</taxon>
        <taxon>Pseudomonadati</taxon>
        <taxon>Bacteroidota</taxon>
        <taxon>Bacteroidia</taxon>
        <taxon>Marinilabiliales</taxon>
        <taxon>Marinilabiliaceae</taxon>
        <taxon>Plebeiibacterium</taxon>
    </lineage>
</organism>
<dbReference type="Pfam" id="PF13365">
    <property type="entry name" value="Trypsin_2"/>
    <property type="match status" value="1"/>
</dbReference>
<dbReference type="GO" id="GO:0008233">
    <property type="term" value="F:peptidase activity"/>
    <property type="evidence" value="ECO:0007669"/>
    <property type="project" value="UniProtKB-KW"/>
</dbReference>
<dbReference type="InterPro" id="IPR051201">
    <property type="entry name" value="Chloro_Bact_Ser_Proteases"/>
</dbReference>
<keyword evidence="2" id="KW-0378">Hydrolase</keyword>
<keyword evidence="1 3" id="KW-0645">Protease</keyword>
<dbReference type="PANTHER" id="PTHR43343">
    <property type="entry name" value="PEPTIDASE S12"/>
    <property type="match status" value="1"/>
</dbReference>
<evidence type="ECO:0000256" key="2">
    <source>
        <dbReference type="ARBA" id="ARBA00022801"/>
    </source>
</evidence>
<dbReference type="GO" id="GO:0006508">
    <property type="term" value="P:proteolysis"/>
    <property type="evidence" value="ECO:0007669"/>
    <property type="project" value="UniProtKB-KW"/>
</dbReference>
<dbReference type="InterPro" id="IPR009003">
    <property type="entry name" value="Peptidase_S1_PA"/>
</dbReference>
<reference evidence="3" key="1">
    <citation type="submission" date="2022-10" db="EMBL/GenBank/DDBJ databases">
        <authorList>
            <person name="Yu W.X."/>
        </authorList>
    </citation>
    <scope>NUCLEOTIDE SEQUENCE</scope>
    <source>
        <strain evidence="3">AAT</strain>
    </source>
</reference>
<dbReference type="Proteomes" id="UP001209229">
    <property type="component" value="Unassembled WGS sequence"/>
</dbReference>
<gene>
    <name evidence="3" type="ORF">OM075_14940</name>
</gene>
<dbReference type="EMBL" id="JAPDPJ010000036">
    <property type="protein sequence ID" value="MCW3787770.1"/>
    <property type="molecule type" value="Genomic_DNA"/>
</dbReference>
<sequence length="293" mass="32153">MNKYIISFILLVAFSVSGISQKVSFYNFEQLPKVINENLKKVQQDKPFATLNELKANCVTAQYEQGINYTNLPKANKKVLKTKDLVQTIKPTSLVLCKLKRGFGMYEDFVLIGASAVVISEDGLCVSNYHVFESLINEGQSMMPQDSLFFAADSHGNVYEVTGVKSYSKSGDLALFTIDTRGAKLACAPLGNDLEVGENVHTMTAPNQQAYYYTQGIVARNSGFDNNPWENRSEITADFAIGSSGGPVFDDRGNLVSIVSSTTSVYAGNGNSRDWQMVMKLCIPVSSVKKLVN</sequence>